<proteinExistence type="predicted"/>
<dbReference type="EMBL" id="CP141259">
    <property type="protein sequence ID" value="WRL47736.1"/>
    <property type="molecule type" value="Genomic_DNA"/>
</dbReference>
<organism evidence="1 2">
    <name type="scientific">Aromatoleum evansii</name>
    <name type="common">Azoarcus evansii</name>
    <dbReference type="NCBI Taxonomy" id="59406"/>
    <lineage>
        <taxon>Bacteria</taxon>
        <taxon>Pseudomonadati</taxon>
        <taxon>Pseudomonadota</taxon>
        <taxon>Betaproteobacteria</taxon>
        <taxon>Rhodocyclales</taxon>
        <taxon>Rhodocyclaceae</taxon>
        <taxon>Aromatoleum</taxon>
    </lineage>
</organism>
<dbReference type="RefSeq" id="WP_407280129.1">
    <property type="nucleotide sequence ID" value="NZ_CP141259.1"/>
</dbReference>
<sequence length="97" mass="10774">MAIAEFTTVQKRPTDGRARPALRVVHIHEQNTRECVAVLEKLLESARAGRIIGLNWSAITDDREMIRGRTGLLKRNHALALLLASRMTLALTQSSDA</sequence>
<protein>
    <recommendedName>
        <fullName evidence="3">Resolvase/invertase-type recombinase catalytic domain-containing protein</fullName>
    </recommendedName>
</protein>
<dbReference type="Proteomes" id="UP001626593">
    <property type="component" value="Chromosome"/>
</dbReference>
<name>A0ABZ1ARW1_AROEV</name>
<evidence type="ECO:0008006" key="3">
    <source>
        <dbReference type="Google" id="ProtNLM"/>
    </source>
</evidence>
<evidence type="ECO:0000313" key="2">
    <source>
        <dbReference type="Proteomes" id="UP001626593"/>
    </source>
</evidence>
<accession>A0ABZ1ARW1</accession>
<gene>
    <name evidence="1" type="ORF">U5817_06735</name>
</gene>
<reference evidence="1 2" key="1">
    <citation type="submission" date="2023-12" db="EMBL/GenBank/DDBJ databases">
        <title>A. evansii MAY27, complete genome.</title>
        <authorList>
            <person name="Wang Y."/>
        </authorList>
    </citation>
    <scope>NUCLEOTIDE SEQUENCE [LARGE SCALE GENOMIC DNA]</scope>
    <source>
        <strain evidence="1 2">MAY27</strain>
    </source>
</reference>
<evidence type="ECO:0000313" key="1">
    <source>
        <dbReference type="EMBL" id="WRL47736.1"/>
    </source>
</evidence>
<keyword evidence="2" id="KW-1185">Reference proteome</keyword>